<dbReference type="PROSITE" id="PS51186">
    <property type="entry name" value="GNAT"/>
    <property type="match status" value="1"/>
</dbReference>
<comment type="caution">
    <text evidence="4">The sequence shown here is derived from an EMBL/GenBank/DDBJ whole genome shotgun (WGS) entry which is preliminary data.</text>
</comment>
<protein>
    <submittedName>
        <fullName evidence="4">GNAT family N-acetyltransferase</fullName>
        <ecNumber evidence="4">2.3.1.-</ecNumber>
    </submittedName>
</protein>
<dbReference type="Pfam" id="PF00583">
    <property type="entry name" value="Acetyltransf_1"/>
    <property type="match status" value="1"/>
</dbReference>
<accession>A0ABT4LKI2</accession>
<reference evidence="4" key="1">
    <citation type="submission" date="2022-12" db="EMBL/GenBank/DDBJ databases">
        <title>Bacterial isolates from different developmental stages of Nematostella vectensis.</title>
        <authorList>
            <person name="Fraune S."/>
        </authorList>
    </citation>
    <scope>NUCLEOTIDE SEQUENCE</scope>
    <source>
        <strain evidence="4">G21630-S1</strain>
    </source>
</reference>
<keyword evidence="1 4" id="KW-0808">Transferase</keyword>
<dbReference type="SUPFAM" id="SSF55729">
    <property type="entry name" value="Acyl-CoA N-acyltransferases (Nat)"/>
    <property type="match status" value="1"/>
</dbReference>
<dbReference type="RefSeq" id="WP_269423773.1">
    <property type="nucleotide sequence ID" value="NZ_JAPWGY010000004.1"/>
</dbReference>
<proteinExistence type="predicted"/>
<dbReference type="GO" id="GO:0016746">
    <property type="term" value="F:acyltransferase activity"/>
    <property type="evidence" value="ECO:0007669"/>
    <property type="project" value="UniProtKB-KW"/>
</dbReference>
<feature type="domain" description="N-acetyltransferase" evidence="3">
    <location>
        <begin position="5"/>
        <end position="153"/>
    </location>
</feature>
<dbReference type="InterPro" id="IPR050832">
    <property type="entry name" value="Bact_Acetyltransf"/>
</dbReference>
<dbReference type="InterPro" id="IPR000182">
    <property type="entry name" value="GNAT_dom"/>
</dbReference>
<keyword evidence="5" id="KW-1185">Reference proteome</keyword>
<evidence type="ECO:0000256" key="1">
    <source>
        <dbReference type="ARBA" id="ARBA00022679"/>
    </source>
</evidence>
<keyword evidence="2 4" id="KW-0012">Acyltransferase</keyword>
<evidence type="ECO:0000256" key="2">
    <source>
        <dbReference type="ARBA" id="ARBA00023315"/>
    </source>
</evidence>
<dbReference type="EMBL" id="JAPWGY010000004">
    <property type="protein sequence ID" value="MCZ4281608.1"/>
    <property type="molecule type" value="Genomic_DNA"/>
</dbReference>
<sequence length="161" mass="18506">MEITIDLLRNQPRFIETCARWNHESWGAARGIAATDILDAYRELADPENPEQAFVAFSGDTALGTTLLIECDHPEYAHYRPWLAALYVQPEYRRQGIARALIDASMTFARERGDQRLFLYSASPEIYAAMGWQVVSRFIEDKTHYFLMNIELQTNSDQPNS</sequence>
<evidence type="ECO:0000259" key="3">
    <source>
        <dbReference type="PROSITE" id="PS51186"/>
    </source>
</evidence>
<dbReference type="Gene3D" id="3.40.630.30">
    <property type="match status" value="1"/>
</dbReference>
<dbReference type="CDD" id="cd04301">
    <property type="entry name" value="NAT_SF"/>
    <property type="match status" value="1"/>
</dbReference>
<dbReference type="EC" id="2.3.1.-" evidence="4"/>
<dbReference type="Proteomes" id="UP001069802">
    <property type="component" value="Unassembled WGS sequence"/>
</dbReference>
<evidence type="ECO:0000313" key="5">
    <source>
        <dbReference type="Proteomes" id="UP001069802"/>
    </source>
</evidence>
<gene>
    <name evidence="4" type="ORF">O4H49_12525</name>
</gene>
<dbReference type="PANTHER" id="PTHR43877">
    <property type="entry name" value="AMINOALKYLPHOSPHONATE N-ACETYLTRANSFERASE-RELATED-RELATED"/>
    <property type="match status" value="1"/>
</dbReference>
<name>A0ABT4LKI2_9PROT</name>
<dbReference type="InterPro" id="IPR016181">
    <property type="entry name" value="Acyl_CoA_acyltransferase"/>
</dbReference>
<organism evidence="4 5">
    <name type="scientific">Kiloniella laminariae</name>
    <dbReference type="NCBI Taxonomy" id="454162"/>
    <lineage>
        <taxon>Bacteria</taxon>
        <taxon>Pseudomonadati</taxon>
        <taxon>Pseudomonadota</taxon>
        <taxon>Alphaproteobacteria</taxon>
        <taxon>Rhodospirillales</taxon>
        <taxon>Kiloniellaceae</taxon>
        <taxon>Kiloniella</taxon>
    </lineage>
</organism>
<evidence type="ECO:0000313" key="4">
    <source>
        <dbReference type="EMBL" id="MCZ4281608.1"/>
    </source>
</evidence>